<dbReference type="Gene3D" id="3.40.190.10">
    <property type="entry name" value="Periplasmic binding protein-like II"/>
    <property type="match status" value="1"/>
</dbReference>
<feature type="signal peptide" evidence="2">
    <location>
        <begin position="1"/>
        <end position="29"/>
    </location>
</feature>
<dbReference type="PROSITE" id="PS51318">
    <property type="entry name" value="TAT"/>
    <property type="match status" value="1"/>
</dbReference>
<keyword evidence="3" id="KW-0675">Receptor</keyword>
<dbReference type="InterPro" id="IPR042100">
    <property type="entry name" value="Bug_dom1"/>
</dbReference>
<dbReference type="InterPro" id="IPR006311">
    <property type="entry name" value="TAT_signal"/>
</dbReference>
<protein>
    <submittedName>
        <fullName evidence="3">Tripartite-type tricarboxylate transporter receptor subunit TctC</fullName>
    </submittedName>
</protein>
<dbReference type="Pfam" id="PF03401">
    <property type="entry name" value="TctC"/>
    <property type="match status" value="1"/>
</dbReference>
<dbReference type="PIRSF" id="PIRSF017082">
    <property type="entry name" value="YflP"/>
    <property type="match status" value="1"/>
</dbReference>
<dbReference type="Gene3D" id="3.40.190.150">
    <property type="entry name" value="Bordetella uptake gene, domain 1"/>
    <property type="match status" value="1"/>
</dbReference>
<reference evidence="3 4" key="1">
    <citation type="submission" date="2018-07" db="EMBL/GenBank/DDBJ databases">
        <title>Genomic Encyclopedia of Type Strains, Phase IV (KMG-IV): sequencing the most valuable type-strain genomes for metagenomic binning, comparative biology and taxonomic classification.</title>
        <authorList>
            <person name="Goeker M."/>
        </authorList>
    </citation>
    <scope>NUCLEOTIDE SEQUENCE [LARGE SCALE GENOMIC DNA]</scope>
    <source>
        <strain evidence="3 4">DSM 21352</strain>
    </source>
</reference>
<keyword evidence="2" id="KW-0732">Signal</keyword>
<evidence type="ECO:0000256" key="2">
    <source>
        <dbReference type="SAM" id="SignalP"/>
    </source>
</evidence>
<feature type="chain" id="PRO_5017059548" evidence="2">
    <location>
        <begin position="30"/>
        <end position="329"/>
    </location>
</feature>
<comment type="caution">
    <text evidence="3">The sequence shown here is derived from an EMBL/GenBank/DDBJ whole genome shotgun (WGS) entry which is preliminary data.</text>
</comment>
<evidence type="ECO:0000256" key="1">
    <source>
        <dbReference type="ARBA" id="ARBA00006987"/>
    </source>
</evidence>
<accession>A0A370FBI7</accession>
<evidence type="ECO:0000313" key="4">
    <source>
        <dbReference type="Proteomes" id="UP000255265"/>
    </source>
</evidence>
<dbReference type="InterPro" id="IPR005064">
    <property type="entry name" value="BUG"/>
</dbReference>
<keyword evidence="4" id="KW-1185">Reference proteome</keyword>
<evidence type="ECO:0000313" key="3">
    <source>
        <dbReference type="EMBL" id="RDI22803.1"/>
    </source>
</evidence>
<dbReference type="RefSeq" id="WP_170159412.1">
    <property type="nucleotide sequence ID" value="NZ_QQAV01000007.1"/>
</dbReference>
<comment type="similarity">
    <text evidence="1">Belongs to the UPF0065 (bug) family.</text>
</comment>
<dbReference type="PANTHER" id="PTHR42928">
    <property type="entry name" value="TRICARBOXYLATE-BINDING PROTEIN"/>
    <property type="match status" value="1"/>
</dbReference>
<proteinExistence type="inferred from homology"/>
<gene>
    <name evidence="3" type="ORF">DFR41_107206</name>
</gene>
<sequence length="329" mass="34311">MIPRTMFDRRRVLAGLLALMAAGAGPAHAQDNAYPSRPVKLVVGAPPGGAPDTVARLVAQRMQLGQPVVVENRNGAASLIATEYVAKAPADGYTLLLTSQTGLAVSPIINRSKAFDGRRDFTGVGYIGSAPLVLVAGPALQANTVAEVIALAKARPGALDYGNGGVGTSPYMAGALFSVMTGTKITSIPFPGEQAAMVEIMAGRLPMMFANAASAMPHIKAGKLRGLAVTSAERVDVAQGLPTVAESGVPGFEIGTWLGVVAPAGTPGPVVTKVHEELRRVVQLPEVREALDRLGFVHEDKDLAAFNAFLRADHDKWARLIREAGIKAE</sequence>
<dbReference type="CDD" id="cd13578">
    <property type="entry name" value="PBP2_Bug27"/>
    <property type="match status" value="1"/>
</dbReference>
<dbReference type="PANTHER" id="PTHR42928:SF5">
    <property type="entry name" value="BLR1237 PROTEIN"/>
    <property type="match status" value="1"/>
</dbReference>
<organism evidence="3 4">
    <name type="scientific">Pseudacidovorax intermedius</name>
    <dbReference type="NCBI Taxonomy" id="433924"/>
    <lineage>
        <taxon>Bacteria</taxon>
        <taxon>Pseudomonadati</taxon>
        <taxon>Pseudomonadota</taxon>
        <taxon>Betaproteobacteria</taxon>
        <taxon>Burkholderiales</taxon>
        <taxon>Comamonadaceae</taxon>
        <taxon>Pseudacidovorax</taxon>
    </lineage>
</organism>
<dbReference type="EMBL" id="QQAV01000007">
    <property type="protein sequence ID" value="RDI22803.1"/>
    <property type="molecule type" value="Genomic_DNA"/>
</dbReference>
<dbReference type="Proteomes" id="UP000255265">
    <property type="component" value="Unassembled WGS sequence"/>
</dbReference>
<name>A0A370FBI7_9BURK</name>
<dbReference type="AlphaFoldDB" id="A0A370FBI7"/>